<name>A0A8D5JCN3_9BACT</name>
<dbReference type="KEGG" id="dbk:DGMP_05460"/>
<organism evidence="3 4">
    <name type="scientific">Desulfomarina profundi</name>
    <dbReference type="NCBI Taxonomy" id="2772557"/>
    <lineage>
        <taxon>Bacteria</taxon>
        <taxon>Pseudomonadati</taxon>
        <taxon>Thermodesulfobacteriota</taxon>
        <taxon>Desulfobulbia</taxon>
        <taxon>Desulfobulbales</taxon>
        <taxon>Desulfobulbaceae</taxon>
        <taxon>Desulfomarina</taxon>
    </lineage>
</organism>
<reference evidence="3" key="1">
    <citation type="submission" date="2020-09" db="EMBL/GenBank/DDBJ databases">
        <title>Desulfogranum mesoprofundum gen. nov., sp. nov., a novel mesophilic, sulfate-reducing chemolithoautotroph isolated from a deep-sea hydrothermal vent chimney in the Suiyo Seamount.</title>
        <authorList>
            <person name="Hashimoto Y."/>
            <person name="Nakagawa S."/>
        </authorList>
    </citation>
    <scope>NUCLEOTIDE SEQUENCE</scope>
    <source>
        <strain evidence="3">KT2</strain>
    </source>
</reference>
<keyword evidence="2" id="KW-0472">Membrane</keyword>
<gene>
    <name evidence="3" type="ORF">DGMP_05460</name>
</gene>
<evidence type="ECO:0000313" key="4">
    <source>
        <dbReference type="Proteomes" id="UP000826725"/>
    </source>
</evidence>
<keyword evidence="2" id="KW-1133">Transmembrane helix</keyword>
<keyword evidence="2" id="KW-0812">Transmembrane</keyword>
<accession>A0A8D5JCN3</accession>
<dbReference type="EMBL" id="AP024086">
    <property type="protein sequence ID" value="BCL59853.1"/>
    <property type="molecule type" value="Genomic_DNA"/>
</dbReference>
<evidence type="ECO:0000313" key="3">
    <source>
        <dbReference type="EMBL" id="BCL59853.1"/>
    </source>
</evidence>
<dbReference type="AlphaFoldDB" id="A0A8D5JCN3"/>
<dbReference type="Proteomes" id="UP000826725">
    <property type="component" value="Chromosome"/>
</dbReference>
<protein>
    <submittedName>
        <fullName evidence="3">Uncharacterized protein</fullName>
    </submittedName>
</protein>
<evidence type="ECO:0000256" key="1">
    <source>
        <dbReference type="SAM" id="MobiDB-lite"/>
    </source>
</evidence>
<proteinExistence type="predicted"/>
<evidence type="ECO:0000256" key="2">
    <source>
        <dbReference type="SAM" id="Phobius"/>
    </source>
</evidence>
<feature type="transmembrane region" description="Helical" evidence="2">
    <location>
        <begin position="40"/>
        <end position="67"/>
    </location>
</feature>
<sequence length="84" mass="9037">MDGRQFNDEDRKMKETTRTRQKSEFRTIEKTGVTTEISKVSVVMVGIFGVAVGLWSLACLVGGLVAAGGPFQLAAGWFKAVSGI</sequence>
<keyword evidence="4" id="KW-1185">Reference proteome</keyword>
<feature type="region of interest" description="Disordered" evidence="1">
    <location>
        <begin position="1"/>
        <end position="21"/>
    </location>
</feature>